<comment type="similarity">
    <text evidence="2 8">Belongs to the acetyltransferase family. ArgA subfamily.</text>
</comment>
<reference evidence="11" key="1">
    <citation type="journal article" date="2020" name="Microbiol. Resour. Announc.">
        <title>Complete Genome Sequence of Moraxella osloensis Strain YV1, Isolated from an Australian Wastewater Treatment Plant.</title>
        <authorList>
            <person name="Batinovic S."/>
            <person name="Rice D.T.F."/>
            <person name="Seviour R.J."/>
            <person name="Petrovski S."/>
        </authorList>
    </citation>
    <scope>NUCLEOTIDE SEQUENCE</scope>
    <source>
        <strain evidence="11">YV1</strain>
    </source>
</reference>
<evidence type="ECO:0000256" key="1">
    <source>
        <dbReference type="ARBA" id="ARBA00004925"/>
    </source>
</evidence>
<dbReference type="EMBL" id="CP047226">
    <property type="protein sequence ID" value="QHG08516.1"/>
    <property type="molecule type" value="Genomic_DNA"/>
</dbReference>
<proteinExistence type="inferred from homology"/>
<dbReference type="UniPathway" id="UPA00068">
    <property type="reaction ID" value="UER00106"/>
</dbReference>
<dbReference type="Gene3D" id="3.40.630.30">
    <property type="match status" value="1"/>
</dbReference>
<dbReference type="AlphaFoldDB" id="A0A6P1KAM1"/>
<dbReference type="NCBIfam" id="NF003641">
    <property type="entry name" value="PRK05279.1"/>
    <property type="match status" value="1"/>
</dbReference>
<name>A0A6P1KAM1_FAUOS</name>
<protein>
    <recommendedName>
        <fullName evidence="8">Amino-acid acetyltransferase</fullName>
        <ecNumber evidence="8">2.3.1.1</ecNumber>
    </recommendedName>
    <alternativeName>
        <fullName evidence="8">N-acetylglutamate synthase</fullName>
        <shortName evidence="8">AGS</shortName>
        <shortName evidence="8">NAGS</shortName>
    </alternativeName>
</protein>
<dbReference type="GO" id="GO:0006526">
    <property type="term" value="P:L-arginine biosynthetic process"/>
    <property type="evidence" value="ECO:0007669"/>
    <property type="project" value="UniProtKB-UniRule"/>
</dbReference>
<evidence type="ECO:0000256" key="2">
    <source>
        <dbReference type="ARBA" id="ARBA00009145"/>
    </source>
</evidence>
<dbReference type="InterPro" id="IPR010167">
    <property type="entry name" value="NH2A_AcTrfase"/>
</dbReference>
<keyword evidence="5 8" id="KW-0808">Transferase</keyword>
<dbReference type="GO" id="GO:0004042">
    <property type="term" value="F:L-glutamate N-acetyltransferase activity"/>
    <property type="evidence" value="ECO:0007669"/>
    <property type="project" value="UniProtKB-UniRule"/>
</dbReference>
<feature type="domain" description="N-acetyltransferase" evidence="10">
    <location>
        <begin position="346"/>
        <end position="491"/>
    </location>
</feature>
<dbReference type="InterPro" id="IPR033719">
    <property type="entry name" value="NAGS_kin"/>
</dbReference>
<sequence>MSTVIMPTSTDTSASFTHGNAPLADGETMTDNNPILAYHAMIDLPNTAQQNAAATPAYVTPPYVLWFRNFAPYINTHRGKTFVIMFNGEAVNHDNFSHLIHDFALLHSLGIKLVLVHGARPQIDANLAENHIETPMVDDVRITTKEAMPYILKAVGSIRLQIEAQLSMGLANSPMYGSRIDAISGNFVTARPYGIRHGIDYQFTGEVRAIDAEAIHNNLIHDHVVILGSMGYSATGEVFNLLAEDVALQAAISLKADKLIFLGEQTGIYKDGTHLLKEMIPHEVTRFLRDVPESSEIARFLRAASDACQYGIHRTHIISYAKDGALLEELFTRDGSGTLISHDPYEEIRRADIDDVVGLIELLEPLEEQGILVRRSRERLESDIENFSVIERDGMVLGCAALYPLNNQAAEVACVAVHPDYRNGSRGADLIAFLEQQARSRGLHELYVLTTRTAHWFVEHGFMEVPAESLPADRYAFYDNTRNSKVLKKVL</sequence>
<dbReference type="GO" id="GO:0005737">
    <property type="term" value="C:cytoplasm"/>
    <property type="evidence" value="ECO:0007669"/>
    <property type="project" value="UniProtKB-SubCell"/>
</dbReference>
<evidence type="ECO:0000256" key="3">
    <source>
        <dbReference type="ARBA" id="ARBA00022571"/>
    </source>
</evidence>
<keyword evidence="6 8" id="KW-0012">Acyltransferase</keyword>
<comment type="miscellaneous">
    <text evidence="8">In bacteria which possess the bifunctional enzyme ornithine acetyltransferase/N-acetylglutamate synthase (ArgJ), ArgA fulfills an anaplerotic role.</text>
</comment>
<gene>
    <name evidence="8" type="primary">argA</name>
    <name evidence="11" type="ORF">GSF12_00415</name>
</gene>
<dbReference type="HAMAP" id="MF_01105">
    <property type="entry name" value="N_acetyl_glu_synth"/>
    <property type="match status" value="1"/>
</dbReference>
<evidence type="ECO:0000256" key="8">
    <source>
        <dbReference type="HAMAP-Rule" id="MF_01105"/>
    </source>
</evidence>
<dbReference type="EC" id="2.3.1.1" evidence="8"/>
<dbReference type="CDD" id="cd04301">
    <property type="entry name" value="NAT_SF"/>
    <property type="match status" value="1"/>
</dbReference>
<dbReference type="InterPro" id="IPR000182">
    <property type="entry name" value="GNAT_dom"/>
</dbReference>
<dbReference type="Gene3D" id="3.40.1160.10">
    <property type="entry name" value="Acetylglutamate kinase-like"/>
    <property type="match status" value="1"/>
</dbReference>
<dbReference type="PIRSF" id="PIRSF000423">
    <property type="entry name" value="ArgA"/>
    <property type="match status" value="1"/>
</dbReference>
<evidence type="ECO:0000259" key="10">
    <source>
        <dbReference type="PROSITE" id="PS51186"/>
    </source>
</evidence>
<comment type="subcellular location">
    <subcellularLocation>
        <location evidence="8">Cytoplasm</location>
    </subcellularLocation>
</comment>
<evidence type="ECO:0000256" key="7">
    <source>
        <dbReference type="ARBA" id="ARBA00048372"/>
    </source>
</evidence>
<feature type="compositionally biased region" description="Polar residues" evidence="9">
    <location>
        <begin position="1"/>
        <end position="18"/>
    </location>
</feature>
<dbReference type="Pfam" id="PF00583">
    <property type="entry name" value="Acetyltransf_1"/>
    <property type="match status" value="1"/>
</dbReference>
<evidence type="ECO:0000313" key="11">
    <source>
        <dbReference type="EMBL" id="QHG08516.1"/>
    </source>
</evidence>
<comment type="pathway">
    <text evidence="1 8">Amino-acid biosynthesis; L-arginine biosynthesis; N(2)-acetyl-L-ornithine from L-glutamate: step 1/4.</text>
</comment>
<dbReference type="NCBIfam" id="TIGR01890">
    <property type="entry name" value="N-Ac-Glu-synth"/>
    <property type="match status" value="1"/>
</dbReference>
<dbReference type="PANTHER" id="PTHR30602">
    <property type="entry name" value="AMINO-ACID ACETYLTRANSFERASE"/>
    <property type="match status" value="1"/>
</dbReference>
<dbReference type="InterPro" id="IPR001048">
    <property type="entry name" value="Asp/Glu/Uridylate_kinase"/>
</dbReference>
<accession>A0A6P1KAM1</accession>
<keyword evidence="3 8" id="KW-0055">Arginine biosynthesis</keyword>
<feature type="region of interest" description="Disordered" evidence="9">
    <location>
        <begin position="1"/>
        <end position="24"/>
    </location>
</feature>
<keyword evidence="4 8" id="KW-0028">Amino-acid biosynthesis</keyword>
<organism evidence="11">
    <name type="scientific">Faucicola osloensis</name>
    <name type="common">Moraxella osloensis</name>
    <dbReference type="NCBI Taxonomy" id="34062"/>
    <lineage>
        <taxon>Bacteria</taxon>
        <taxon>Pseudomonadati</taxon>
        <taxon>Pseudomonadota</taxon>
        <taxon>Gammaproteobacteria</taxon>
        <taxon>Moraxellales</taxon>
        <taxon>Moraxellaceae</taxon>
        <taxon>Faucicola</taxon>
    </lineage>
</organism>
<evidence type="ECO:0000256" key="4">
    <source>
        <dbReference type="ARBA" id="ARBA00022605"/>
    </source>
</evidence>
<dbReference type="CDD" id="cd04237">
    <property type="entry name" value="AAK_NAGS-ABP"/>
    <property type="match status" value="1"/>
</dbReference>
<dbReference type="Pfam" id="PF00696">
    <property type="entry name" value="AA_kinase"/>
    <property type="match status" value="1"/>
</dbReference>
<dbReference type="PANTHER" id="PTHR30602:SF12">
    <property type="entry name" value="AMINO-ACID ACETYLTRANSFERASE NAGS1, CHLOROPLASTIC-RELATED"/>
    <property type="match status" value="1"/>
</dbReference>
<evidence type="ECO:0000256" key="6">
    <source>
        <dbReference type="ARBA" id="ARBA00023315"/>
    </source>
</evidence>
<dbReference type="SUPFAM" id="SSF55729">
    <property type="entry name" value="Acyl-CoA N-acyltransferases (Nat)"/>
    <property type="match status" value="1"/>
</dbReference>
<evidence type="ECO:0000256" key="9">
    <source>
        <dbReference type="SAM" id="MobiDB-lite"/>
    </source>
</evidence>
<keyword evidence="8" id="KW-0963">Cytoplasm</keyword>
<dbReference type="InterPro" id="IPR016181">
    <property type="entry name" value="Acyl_CoA_acyltransferase"/>
</dbReference>
<dbReference type="InterPro" id="IPR036393">
    <property type="entry name" value="AceGlu_kinase-like_sf"/>
</dbReference>
<evidence type="ECO:0000256" key="5">
    <source>
        <dbReference type="ARBA" id="ARBA00022679"/>
    </source>
</evidence>
<dbReference type="SUPFAM" id="SSF53633">
    <property type="entry name" value="Carbamate kinase-like"/>
    <property type="match status" value="1"/>
</dbReference>
<dbReference type="PROSITE" id="PS51186">
    <property type="entry name" value="GNAT"/>
    <property type="match status" value="1"/>
</dbReference>
<comment type="catalytic activity">
    <reaction evidence="7 8">
        <text>L-glutamate + acetyl-CoA = N-acetyl-L-glutamate + CoA + H(+)</text>
        <dbReference type="Rhea" id="RHEA:24292"/>
        <dbReference type="ChEBI" id="CHEBI:15378"/>
        <dbReference type="ChEBI" id="CHEBI:29985"/>
        <dbReference type="ChEBI" id="CHEBI:44337"/>
        <dbReference type="ChEBI" id="CHEBI:57287"/>
        <dbReference type="ChEBI" id="CHEBI:57288"/>
        <dbReference type="EC" id="2.3.1.1"/>
    </reaction>
</comment>